<keyword evidence="4" id="KW-1185">Reference proteome</keyword>
<organism evidence="3 4">
    <name type="scientific">Letharia columbiana</name>
    <dbReference type="NCBI Taxonomy" id="112416"/>
    <lineage>
        <taxon>Eukaryota</taxon>
        <taxon>Fungi</taxon>
        <taxon>Dikarya</taxon>
        <taxon>Ascomycota</taxon>
        <taxon>Pezizomycotina</taxon>
        <taxon>Lecanoromycetes</taxon>
        <taxon>OSLEUM clade</taxon>
        <taxon>Lecanoromycetidae</taxon>
        <taxon>Lecanorales</taxon>
        <taxon>Lecanorineae</taxon>
        <taxon>Parmeliaceae</taxon>
        <taxon>Letharia</taxon>
    </lineage>
</organism>
<dbReference type="EMBL" id="JACCJC010000005">
    <property type="protein sequence ID" value="KAF6239488.1"/>
    <property type="molecule type" value="Genomic_DNA"/>
</dbReference>
<dbReference type="AlphaFoldDB" id="A0A8H6G2R0"/>
<dbReference type="GeneID" id="59283706"/>
<reference evidence="3 4" key="1">
    <citation type="journal article" date="2020" name="Genomics">
        <title>Complete, high-quality genomes from long-read metagenomic sequencing of two wolf lichen thalli reveals enigmatic genome architecture.</title>
        <authorList>
            <person name="McKenzie S.K."/>
            <person name="Walston R.F."/>
            <person name="Allen J.L."/>
        </authorList>
    </citation>
    <scope>NUCLEOTIDE SEQUENCE [LARGE SCALE GENOMIC DNA]</scope>
    <source>
        <strain evidence="3">WasteWater2</strain>
    </source>
</reference>
<proteinExistence type="predicted"/>
<keyword evidence="1" id="KW-0175">Coiled coil</keyword>
<evidence type="ECO:0000256" key="2">
    <source>
        <dbReference type="SAM" id="MobiDB-lite"/>
    </source>
</evidence>
<evidence type="ECO:0000313" key="3">
    <source>
        <dbReference type="EMBL" id="KAF6239488.1"/>
    </source>
</evidence>
<gene>
    <name evidence="3" type="ORF">HO173_002032</name>
</gene>
<feature type="compositionally biased region" description="Low complexity" evidence="2">
    <location>
        <begin position="453"/>
        <end position="484"/>
    </location>
</feature>
<sequence>MSEAQSDLFLPHALTELERLMVVWSDPTVARAASLSINNFINSKVQEIKSRCTSPSHVLSFDNFRSLLEIYKSIKSLGNAEAADSVTAFLVDKIQQKVESHPSKSTSDAARMSALELFEDLEFWVALKSLLEGSFSPGTITDSITKLILLDLAACPTDVVAIPESLRVMEIGAYLMGALPSMELTAAKNTHAKITTDLQTQIRRLQEQAVQNEATIRRLNRDQEFWIQENIGLEADVHGLTQQLSSIQSPDPELQQENLGLQTEIADLEAENAGLEKKSRHLKSKLRNSIRKLKDEVSILRQALLDQKYAHDTDDKIYDESFQGRAEKLTEELAEVEEDKAALARDNDRLAVEQARVMESLAELEDSKTAMSNEIHRLGTENDRLEQELKDASDSLEEAEDDRAMLSRNAEKLTSEQARLKKELSDAQDILHRISFFSSSIRPIANYTPSQEANTDANANADTDTTTSSTGVLTPPSSTPTTPW</sequence>
<feature type="coiled-coil region" evidence="1">
    <location>
        <begin position="251"/>
        <end position="430"/>
    </location>
</feature>
<accession>A0A8H6G2R0</accession>
<evidence type="ECO:0000313" key="4">
    <source>
        <dbReference type="Proteomes" id="UP000578531"/>
    </source>
</evidence>
<protein>
    <submittedName>
        <fullName evidence="3">Uncharacterized protein</fullName>
    </submittedName>
</protein>
<dbReference type="RefSeq" id="XP_037168763.1">
    <property type="nucleotide sequence ID" value="XM_037303968.1"/>
</dbReference>
<dbReference type="Gene3D" id="1.20.5.340">
    <property type="match status" value="1"/>
</dbReference>
<name>A0A8H6G2R0_9LECA</name>
<dbReference type="Proteomes" id="UP000578531">
    <property type="component" value="Unassembled WGS sequence"/>
</dbReference>
<evidence type="ECO:0000256" key="1">
    <source>
        <dbReference type="SAM" id="Coils"/>
    </source>
</evidence>
<comment type="caution">
    <text evidence="3">The sequence shown here is derived from an EMBL/GenBank/DDBJ whole genome shotgun (WGS) entry which is preliminary data.</text>
</comment>
<dbReference type="OrthoDB" id="5385475at2759"/>
<feature type="region of interest" description="Disordered" evidence="2">
    <location>
        <begin position="447"/>
        <end position="484"/>
    </location>
</feature>
<dbReference type="SUPFAM" id="SSF90257">
    <property type="entry name" value="Myosin rod fragments"/>
    <property type="match status" value="1"/>
</dbReference>